<feature type="compositionally biased region" description="Polar residues" evidence="1">
    <location>
        <begin position="382"/>
        <end position="398"/>
    </location>
</feature>
<feature type="region of interest" description="Disordered" evidence="1">
    <location>
        <begin position="201"/>
        <end position="220"/>
    </location>
</feature>
<accession>A0A5J4U2T2</accession>
<name>A0A5J4U2T2_9EUKA</name>
<organism evidence="2 3">
    <name type="scientific">Streblomastix strix</name>
    <dbReference type="NCBI Taxonomy" id="222440"/>
    <lineage>
        <taxon>Eukaryota</taxon>
        <taxon>Metamonada</taxon>
        <taxon>Preaxostyla</taxon>
        <taxon>Oxymonadida</taxon>
        <taxon>Streblomastigidae</taxon>
        <taxon>Streblomastix</taxon>
    </lineage>
</organism>
<proteinExistence type="predicted"/>
<feature type="region of interest" description="Disordered" evidence="1">
    <location>
        <begin position="327"/>
        <end position="398"/>
    </location>
</feature>
<dbReference type="EMBL" id="SNRW01022262">
    <property type="protein sequence ID" value="KAA6363945.1"/>
    <property type="molecule type" value="Genomic_DNA"/>
</dbReference>
<gene>
    <name evidence="2" type="ORF">EZS28_040528</name>
</gene>
<dbReference type="AlphaFoldDB" id="A0A5J4U2T2"/>
<sequence>HIKISSDTLPGVKGALGSNAALEIAEKAAGINLTDQYEDEDEDYLFEEIKRTSGKSPYSNFSSRNFGSQSLISAQRLIFQRKMKGNDFGVGSHLPLSGQLALGMLAVEAEASGQVDFMNSGIEREPEFFKTGANNKLYPIESLQGRVMQRVVDSDVNAAQAAGDQQSVIRNERRKMHLDMNTSLREGIFGEQYQRWTEGADGINTSQSSRSMKYESSPSTLKLPKSMVEAKRAHEEFKLLSKAPLGQPKLEGKIAFMHTQVPLLQNAHSYNAEKKLNSKPVDEQKKIRNNAINQNLSGLPTTQNAHLTGAAAELAPSVLQAAVEQALKGRDQSAERSASTPNRKMHTLGGQIQRLDSRSPSHLTNYSQSGPPTQSEEEVNGIFTQRTGGISSFRNKFK</sequence>
<comment type="caution">
    <text evidence="2">The sequence shown here is derived from an EMBL/GenBank/DDBJ whole genome shotgun (WGS) entry which is preliminary data.</text>
</comment>
<evidence type="ECO:0000256" key="1">
    <source>
        <dbReference type="SAM" id="MobiDB-lite"/>
    </source>
</evidence>
<feature type="compositionally biased region" description="Polar residues" evidence="1">
    <location>
        <begin position="203"/>
        <end position="220"/>
    </location>
</feature>
<evidence type="ECO:0000313" key="2">
    <source>
        <dbReference type="EMBL" id="KAA6363945.1"/>
    </source>
</evidence>
<dbReference type="Proteomes" id="UP000324800">
    <property type="component" value="Unassembled WGS sequence"/>
</dbReference>
<protein>
    <submittedName>
        <fullName evidence="2">Uncharacterized protein</fullName>
    </submittedName>
</protein>
<feature type="non-terminal residue" evidence="2">
    <location>
        <position position="1"/>
    </location>
</feature>
<evidence type="ECO:0000313" key="3">
    <source>
        <dbReference type="Proteomes" id="UP000324800"/>
    </source>
</evidence>
<feature type="compositionally biased region" description="Polar residues" evidence="1">
    <location>
        <begin position="358"/>
        <end position="374"/>
    </location>
</feature>
<reference evidence="2 3" key="1">
    <citation type="submission" date="2019-03" db="EMBL/GenBank/DDBJ databases">
        <title>Single cell metagenomics reveals metabolic interactions within the superorganism composed of flagellate Streblomastix strix and complex community of Bacteroidetes bacteria on its surface.</title>
        <authorList>
            <person name="Treitli S.C."/>
            <person name="Kolisko M."/>
            <person name="Husnik F."/>
            <person name="Keeling P."/>
            <person name="Hampl V."/>
        </authorList>
    </citation>
    <scope>NUCLEOTIDE SEQUENCE [LARGE SCALE GENOMIC DNA]</scope>
    <source>
        <strain evidence="2">ST1C</strain>
    </source>
</reference>